<dbReference type="InterPro" id="IPR006566">
    <property type="entry name" value="FBD"/>
</dbReference>
<dbReference type="EMBL" id="KI632289">
    <property type="protein sequence ID" value="EYU19994.1"/>
    <property type="molecule type" value="Genomic_DNA"/>
</dbReference>
<name>A0A022PWX2_ERYGU</name>
<evidence type="ECO:0000259" key="1">
    <source>
        <dbReference type="Pfam" id="PF08387"/>
    </source>
</evidence>
<evidence type="ECO:0000313" key="2">
    <source>
        <dbReference type="EMBL" id="EYU19994.1"/>
    </source>
</evidence>
<sequence>MSPTKRRRKIKQAAKCRHETLKLVELVGYFGRTSDVELAMYFIENAVALQKIIVDPRNQILERSPLRIEQIRKEEFARKRAKHQLGSKKPPGVQLIIL</sequence>
<proteinExistence type="predicted"/>
<protein>
    <recommendedName>
        <fullName evidence="1">FBD domain-containing protein</fullName>
    </recommendedName>
</protein>
<feature type="domain" description="FBD" evidence="1">
    <location>
        <begin position="15"/>
        <end position="53"/>
    </location>
</feature>
<organism evidence="2 3">
    <name type="scientific">Erythranthe guttata</name>
    <name type="common">Yellow monkey flower</name>
    <name type="synonym">Mimulus guttatus</name>
    <dbReference type="NCBI Taxonomy" id="4155"/>
    <lineage>
        <taxon>Eukaryota</taxon>
        <taxon>Viridiplantae</taxon>
        <taxon>Streptophyta</taxon>
        <taxon>Embryophyta</taxon>
        <taxon>Tracheophyta</taxon>
        <taxon>Spermatophyta</taxon>
        <taxon>Magnoliopsida</taxon>
        <taxon>eudicotyledons</taxon>
        <taxon>Gunneridae</taxon>
        <taxon>Pentapetalae</taxon>
        <taxon>asterids</taxon>
        <taxon>lamiids</taxon>
        <taxon>Lamiales</taxon>
        <taxon>Phrymaceae</taxon>
        <taxon>Erythranthe</taxon>
    </lineage>
</organism>
<dbReference type="Pfam" id="PF08387">
    <property type="entry name" value="FBD"/>
    <property type="match status" value="1"/>
</dbReference>
<dbReference type="Proteomes" id="UP000030748">
    <property type="component" value="Unassembled WGS sequence"/>
</dbReference>
<gene>
    <name evidence="2" type="ORF">MIMGU_mgv11b014216mg</name>
</gene>
<dbReference type="AlphaFoldDB" id="A0A022PWX2"/>
<reference evidence="2 3" key="1">
    <citation type="journal article" date="2013" name="Proc. Natl. Acad. Sci. U.S.A.">
        <title>Fine-scale variation in meiotic recombination in Mimulus inferred from population shotgun sequencing.</title>
        <authorList>
            <person name="Hellsten U."/>
            <person name="Wright K.M."/>
            <person name="Jenkins J."/>
            <person name="Shu S."/>
            <person name="Yuan Y."/>
            <person name="Wessler S.R."/>
            <person name="Schmutz J."/>
            <person name="Willis J.H."/>
            <person name="Rokhsar D.S."/>
        </authorList>
    </citation>
    <scope>NUCLEOTIDE SEQUENCE [LARGE SCALE GENOMIC DNA]</scope>
    <source>
        <strain evidence="3">cv. DUN x IM62</strain>
    </source>
</reference>
<evidence type="ECO:0000313" key="3">
    <source>
        <dbReference type="Proteomes" id="UP000030748"/>
    </source>
</evidence>
<dbReference type="STRING" id="4155.A0A022PWX2"/>
<accession>A0A022PWX2</accession>
<keyword evidence="3" id="KW-1185">Reference proteome</keyword>